<keyword evidence="4 9" id="KW-0812">Transmembrane</keyword>
<dbReference type="AlphaFoldDB" id="A0A928ZAF0"/>
<reference evidence="11" key="1">
    <citation type="submission" date="2020-10" db="EMBL/GenBank/DDBJ databases">
        <authorList>
            <person name="Castelo-Branco R."/>
            <person name="Eusebio N."/>
            <person name="Adriana R."/>
            <person name="Vieira A."/>
            <person name="Brugerolle De Fraissinette N."/>
            <person name="Rezende De Castro R."/>
            <person name="Schneider M.P."/>
            <person name="Vasconcelos V."/>
            <person name="Leao P.N."/>
        </authorList>
    </citation>
    <scope>NUCLEOTIDE SEQUENCE</scope>
    <source>
        <strain evidence="11">LEGE 11467</strain>
    </source>
</reference>
<keyword evidence="5 9" id="KW-0653">Protein transport</keyword>
<evidence type="ECO:0000256" key="8">
    <source>
        <dbReference type="ARBA" id="ARBA00023136"/>
    </source>
</evidence>
<evidence type="ECO:0000313" key="11">
    <source>
        <dbReference type="EMBL" id="MBE9041636.1"/>
    </source>
</evidence>
<protein>
    <recommendedName>
        <fullName evidence="9">Protein-export membrane protein SecF</fullName>
    </recommendedName>
</protein>
<dbReference type="HAMAP" id="MF_01464_B">
    <property type="entry name" value="SecF_B"/>
    <property type="match status" value="1"/>
</dbReference>
<dbReference type="GO" id="GO:0065002">
    <property type="term" value="P:intracellular protein transmembrane transport"/>
    <property type="evidence" value="ECO:0007669"/>
    <property type="project" value="UniProtKB-UniRule"/>
</dbReference>
<dbReference type="Pfam" id="PF02355">
    <property type="entry name" value="SecD_SecF_C"/>
    <property type="match status" value="1"/>
</dbReference>
<name>A0A928ZAF0_9CYAN</name>
<feature type="transmembrane region" description="Helical" evidence="9">
    <location>
        <begin position="258"/>
        <end position="275"/>
    </location>
</feature>
<dbReference type="PRINTS" id="PR01755">
    <property type="entry name" value="SECFTRNLCASE"/>
</dbReference>
<dbReference type="GO" id="GO:0006605">
    <property type="term" value="P:protein targeting"/>
    <property type="evidence" value="ECO:0007669"/>
    <property type="project" value="UniProtKB-UniRule"/>
</dbReference>
<feature type="transmembrane region" description="Helical" evidence="9">
    <location>
        <begin position="12"/>
        <end position="34"/>
    </location>
</feature>
<proteinExistence type="inferred from homology"/>
<dbReference type="Gene3D" id="1.20.1640.10">
    <property type="entry name" value="Multidrug efflux transporter AcrB transmembrane domain"/>
    <property type="match status" value="1"/>
</dbReference>
<gene>
    <name evidence="9 11" type="primary">secF</name>
    <name evidence="11" type="ORF">IQ235_12680</name>
</gene>
<evidence type="ECO:0000256" key="6">
    <source>
        <dbReference type="ARBA" id="ARBA00022989"/>
    </source>
</evidence>
<keyword evidence="3 9" id="KW-1003">Cell membrane</keyword>
<feature type="transmembrane region" description="Helical" evidence="9">
    <location>
        <begin position="198"/>
        <end position="219"/>
    </location>
</feature>
<organism evidence="11 12">
    <name type="scientific">Zarconia navalis LEGE 11467</name>
    <dbReference type="NCBI Taxonomy" id="1828826"/>
    <lineage>
        <taxon>Bacteria</taxon>
        <taxon>Bacillati</taxon>
        <taxon>Cyanobacteriota</taxon>
        <taxon>Cyanophyceae</taxon>
        <taxon>Oscillatoriophycideae</taxon>
        <taxon>Oscillatoriales</taxon>
        <taxon>Oscillatoriales incertae sedis</taxon>
        <taxon>Zarconia</taxon>
        <taxon>Zarconia navalis</taxon>
    </lineage>
</organism>
<comment type="subunit">
    <text evidence="9">Forms a complex with SecD. Part of the essential Sec protein translocation apparatus which comprises SecA, SecYEG and auxiliary proteins SecDF. Other proteins may also be involved.</text>
</comment>
<dbReference type="PANTHER" id="PTHR30081">
    <property type="entry name" value="PROTEIN-EXPORT MEMBRANE PROTEIN SEC"/>
    <property type="match status" value="1"/>
</dbReference>
<feature type="domain" description="Protein export membrane protein SecD/SecF C-terminal" evidence="10">
    <location>
        <begin position="118"/>
        <end position="310"/>
    </location>
</feature>
<dbReference type="RefSeq" id="WP_264321834.1">
    <property type="nucleotide sequence ID" value="NZ_JADEXN010000224.1"/>
</dbReference>
<evidence type="ECO:0000256" key="9">
    <source>
        <dbReference type="HAMAP-Rule" id="MF_01464"/>
    </source>
</evidence>
<dbReference type="InterPro" id="IPR005665">
    <property type="entry name" value="SecF_bac"/>
</dbReference>
<comment type="subcellular location">
    <subcellularLocation>
        <location evidence="1 9">Cell membrane</location>
        <topology evidence="1 9">Multi-pass membrane protein</topology>
    </subcellularLocation>
</comment>
<evidence type="ECO:0000256" key="2">
    <source>
        <dbReference type="ARBA" id="ARBA00022448"/>
    </source>
</evidence>
<evidence type="ECO:0000256" key="3">
    <source>
        <dbReference type="ARBA" id="ARBA00022475"/>
    </source>
</evidence>
<comment type="caution">
    <text evidence="11">The sequence shown here is derived from an EMBL/GenBank/DDBJ whole genome shotgun (WGS) entry which is preliminary data.</text>
</comment>
<dbReference type="NCBIfam" id="TIGR00966">
    <property type="entry name" value="transloc_SecF"/>
    <property type="match status" value="1"/>
</dbReference>
<accession>A0A928ZAF0</accession>
<dbReference type="Proteomes" id="UP000621799">
    <property type="component" value="Unassembled WGS sequence"/>
</dbReference>
<comment type="function">
    <text evidence="9">Part of the Sec protein translocase complex. Interacts with the SecYEG preprotein conducting channel. SecDF uses the proton motive force (PMF) to complete protein translocation after the ATP-dependent function of SecA.</text>
</comment>
<keyword evidence="2 9" id="KW-0813">Transport</keyword>
<evidence type="ECO:0000256" key="1">
    <source>
        <dbReference type="ARBA" id="ARBA00004651"/>
    </source>
</evidence>
<evidence type="ECO:0000256" key="4">
    <source>
        <dbReference type="ARBA" id="ARBA00022692"/>
    </source>
</evidence>
<evidence type="ECO:0000313" key="12">
    <source>
        <dbReference type="Proteomes" id="UP000621799"/>
    </source>
</evidence>
<dbReference type="InterPro" id="IPR048634">
    <property type="entry name" value="SecD_SecF_C"/>
</dbReference>
<dbReference type="InterPro" id="IPR055344">
    <property type="entry name" value="SecD_SecF_C_bact"/>
</dbReference>
<dbReference type="PANTHER" id="PTHR30081:SF8">
    <property type="entry name" value="PROTEIN TRANSLOCASE SUBUNIT SECF"/>
    <property type="match status" value="1"/>
</dbReference>
<keyword evidence="7 9" id="KW-0811">Translocation</keyword>
<feature type="transmembrane region" description="Helical" evidence="9">
    <location>
        <begin position="281"/>
        <end position="308"/>
    </location>
</feature>
<feature type="transmembrane region" description="Helical" evidence="9">
    <location>
        <begin position="167"/>
        <end position="192"/>
    </location>
</feature>
<evidence type="ECO:0000256" key="7">
    <source>
        <dbReference type="ARBA" id="ARBA00023010"/>
    </source>
</evidence>
<dbReference type="GO" id="GO:0015450">
    <property type="term" value="F:protein-transporting ATPase activity"/>
    <property type="evidence" value="ECO:0007669"/>
    <property type="project" value="InterPro"/>
</dbReference>
<dbReference type="GO" id="GO:0005886">
    <property type="term" value="C:plasma membrane"/>
    <property type="evidence" value="ECO:0007669"/>
    <property type="project" value="UniProtKB-SubCell"/>
</dbReference>
<evidence type="ECO:0000256" key="5">
    <source>
        <dbReference type="ARBA" id="ARBA00022927"/>
    </source>
</evidence>
<dbReference type="InterPro" id="IPR022813">
    <property type="entry name" value="SecD/SecF_arch_bac"/>
</dbReference>
<dbReference type="GO" id="GO:0043952">
    <property type="term" value="P:protein transport by the Sec complex"/>
    <property type="evidence" value="ECO:0007669"/>
    <property type="project" value="UniProtKB-UniRule"/>
</dbReference>
<sequence>MKLNIIKQRPLWWSISGILAAIGAIAMAISLTTLGAPVAPSLDFVGGTRLQLELDCSIAGNCESPIELDTVREIMSDRGLDNRGIQVVGAAGRGLSIRTLDLDVDDRTQLLSDLEERIGQFDPQSTQIDTVGPTIGRELLASGLMALIFASAGIIIYLSVRFQLDYAICAIIALFHDVFITVGMFSIFGLTLGWEVDSLFIVALLTIIGFSVNDTVVIYDRIREILKLSTLDEANDSKPIGINEVVDTAVNQTLMRSINTTATTLLPLVGIFIFGGETLKYFALALIIGFILGAYSSIFIASSALAWWRERQESPVSATADSPIPDDRIIEAQLDRDE</sequence>
<keyword evidence="12" id="KW-1185">Reference proteome</keyword>
<comment type="function">
    <text evidence="9">Probably participates in protein translocation into and across both the cytoplasmic and thylakoid membranes in cyanobacterial cells.</text>
</comment>
<dbReference type="SUPFAM" id="SSF82866">
    <property type="entry name" value="Multidrug efflux transporter AcrB transmembrane domain"/>
    <property type="match status" value="1"/>
</dbReference>
<keyword evidence="8 9" id="KW-0472">Membrane</keyword>
<evidence type="ECO:0000259" key="10">
    <source>
        <dbReference type="Pfam" id="PF02355"/>
    </source>
</evidence>
<dbReference type="InterPro" id="IPR022645">
    <property type="entry name" value="SecD/SecF_bac"/>
</dbReference>
<dbReference type="EMBL" id="JADEXN010000224">
    <property type="protein sequence ID" value="MBE9041636.1"/>
    <property type="molecule type" value="Genomic_DNA"/>
</dbReference>
<dbReference type="NCBIfam" id="TIGR00916">
    <property type="entry name" value="2A0604s01"/>
    <property type="match status" value="1"/>
</dbReference>
<keyword evidence="6 9" id="KW-1133">Transmembrane helix</keyword>
<comment type="similarity">
    <text evidence="9">Belongs to the SecD/SecF family. SecF subfamily.</text>
</comment>
<feature type="transmembrane region" description="Helical" evidence="9">
    <location>
        <begin position="139"/>
        <end position="160"/>
    </location>
</feature>